<evidence type="ECO:0000259" key="7">
    <source>
        <dbReference type="PROSITE" id="PS50106"/>
    </source>
</evidence>
<dbReference type="RefSeq" id="WP_209512728.1">
    <property type="nucleotide sequence ID" value="NZ_JAGGKS010000009.1"/>
</dbReference>
<dbReference type="PANTHER" id="PTHR32060">
    <property type="entry name" value="TAIL-SPECIFIC PROTEASE"/>
    <property type="match status" value="1"/>
</dbReference>
<dbReference type="InterPro" id="IPR036365">
    <property type="entry name" value="PGBD-like_sf"/>
</dbReference>
<dbReference type="Pfam" id="PF03572">
    <property type="entry name" value="Peptidase_S41"/>
    <property type="match status" value="1"/>
</dbReference>
<dbReference type="Gene3D" id="3.90.226.10">
    <property type="entry name" value="2-enoyl-CoA Hydratase, Chain A, domain 1"/>
    <property type="match status" value="1"/>
</dbReference>
<keyword evidence="6" id="KW-0732">Signal</keyword>
<evidence type="ECO:0000313" key="9">
    <source>
        <dbReference type="Proteomes" id="UP001519342"/>
    </source>
</evidence>
<feature type="chain" id="PRO_5046976341" evidence="6">
    <location>
        <begin position="25"/>
        <end position="457"/>
    </location>
</feature>
<dbReference type="InterPro" id="IPR004447">
    <property type="entry name" value="Peptidase_S41A"/>
</dbReference>
<feature type="signal peptide" evidence="6">
    <location>
        <begin position="1"/>
        <end position="24"/>
    </location>
</feature>
<organism evidence="8 9">
    <name type="scientific">Sedimentibacter acidaminivorans</name>
    <dbReference type="NCBI Taxonomy" id="913099"/>
    <lineage>
        <taxon>Bacteria</taxon>
        <taxon>Bacillati</taxon>
        <taxon>Bacillota</taxon>
        <taxon>Tissierellia</taxon>
        <taxon>Sedimentibacter</taxon>
    </lineage>
</organism>
<dbReference type="Gene3D" id="1.10.101.10">
    <property type="entry name" value="PGBD-like superfamily/PGBD"/>
    <property type="match status" value="1"/>
</dbReference>
<dbReference type="InterPro" id="IPR029045">
    <property type="entry name" value="ClpP/crotonase-like_dom_sf"/>
</dbReference>
<dbReference type="InterPro" id="IPR036366">
    <property type="entry name" value="PGBDSf"/>
</dbReference>
<evidence type="ECO:0000256" key="5">
    <source>
        <dbReference type="RuleBase" id="RU004404"/>
    </source>
</evidence>
<dbReference type="CDD" id="cd06782">
    <property type="entry name" value="cpPDZ_CPP-like"/>
    <property type="match status" value="1"/>
</dbReference>
<dbReference type="Pfam" id="PF01471">
    <property type="entry name" value="PG_binding_1"/>
    <property type="match status" value="1"/>
</dbReference>
<comment type="caution">
    <text evidence="8">The sequence shown here is derived from an EMBL/GenBank/DDBJ whole genome shotgun (WGS) entry which is preliminary data.</text>
</comment>
<dbReference type="Gene3D" id="2.30.42.10">
    <property type="match status" value="1"/>
</dbReference>
<dbReference type="InterPro" id="IPR005151">
    <property type="entry name" value="Tail-specific_protease"/>
</dbReference>
<reference evidence="8 9" key="1">
    <citation type="submission" date="2021-03" db="EMBL/GenBank/DDBJ databases">
        <title>Genomic Encyclopedia of Type Strains, Phase IV (KMG-IV): sequencing the most valuable type-strain genomes for metagenomic binning, comparative biology and taxonomic classification.</title>
        <authorList>
            <person name="Goeker M."/>
        </authorList>
    </citation>
    <scope>NUCLEOTIDE SEQUENCE [LARGE SCALE GENOMIC DNA]</scope>
    <source>
        <strain evidence="8 9">DSM 24004</strain>
    </source>
</reference>
<dbReference type="Pfam" id="PF13180">
    <property type="entry name" value="PDZ_2"/>
    <property type="match status" value="1"/>
</dbReference>
<dbReference type="GO" id="GO:0004252">
    <property type="term" value="F:serine-type endopeptidase activity"/>
    <property type="evidence" value="ECO:0007669"/>
    <property type="project" value="UniProtKB-EC"/>
</dbReference>
<protein>
    <submittedName>
        <fullName evidence="8">Carboxyl-terminal processing protease</fullName>
        <ecNumber evidence="8">3.4.21.102</ecNumber>
    </submittedName>
</protein>
<dbReference type="SMART" id="SM00228">
    <property type="entry name" value="PDZ"/>
    <property type="match status" value="1"/>
</dbReference>
<keyword evidence="3 5" id="KW-0378">Hydrolase</keyword>
<dbReference type="Gene3D" id="3.30.750.44">
    <property type="match status" value="1"/>
</dbReference>
<dbReference type="NCBIfam" id="TIGR00225">
    <property type="entry name" value="prc"/>
    <property type="match status" value="1"/>
</dbReference>
<dbReference type="PROSITE" id="PS50106">
    <property type="entry name" value="PDZ"/>
    <property type="match status" value="1"/>
</dbReference>
<comment type="similarity">
    <text evidence="1 5">Belongs to the peptidase S41A family.</text>
</comment>
<dbReference type="EMBL" id="JAGGKS010000009">
    <property type="protein sequence ID" value="MBP1927013.1"/>
    <property type="molecule type" value="Genomic_DNA"/>
</dbReference>
<evidence type="ECO:0000256" key="1">
    <source>
        <dbReference type="ARBA" id="ARBA00009179"/>
    </source>
</evidence>
<proteinExistence type="inferred from homology"/>
<dbReference type="PANTHER" id="PTHR32060:SF22">
    <property type="entry name" value="CARBOXYL-TERMINAL-PROCESSING PEPTIDASE 3, CHLOROPLASTIC"/>
    <property type="match status" value="1"/>
</dbReference>
<dbReference type="SMART" id="SM00245">
    <property type="entry name" value="TSPc"/>
    <property type="match status" value="1"/>
</dbReference>
<dbReference type="EC" id="3.4.21.102" evidence="8"/>
<keyword evidence="4 5" id="KW-0720">Serine protease</keyword>
<evidence type="ECO:0000256" key="4">
    <source>
        <dbReference type="ARBA" id="ARBA00022825"/>
    </source>
</evidence>
<dbReference type="GO" id="GO:0006508">
    <property type="term" value="P:proteolysis"/>
    <property type="evidence" value="ECO:0007669"/>
    <property type="project" value="UniProtKB-KW"/>
</dbReference>
<keyword evidence="9" id="KW-1185">Reference proteome</keyword>
<gene>
    <name evidence="8" type="ORF">J2Z76_002885</name>
</gene>
<accession>A0ABS4GH34</accession>
<feature type="domain" description="PDZ" evidence="7">
    <location>
        <begin position="83"/>
        <end position="150"/>
    </location>
</feature>
<dbReference type="SUPFAM" id="SSF50156">
    <property type="entry name" value="PDZ domain-like"/>
    <property type="match status" value="1"/>
</dbReference>
<dbReference type="InterPro" id="IPR002477">
    <property type="entry name" value="Peptidoglycan-bd-like"/>
</dbReference>
<keyword evidence="2 5" id="KW-0645">Protease</keyword>
<dbReference type="Proteomes" id="UP001519342">
    <property type="component" value="Unassembled WGS sequence"/>
</dbReference>
<dbReference type="SUPFAM" id="SSF47090">
    <property type="entry name" value="PGBD-like"/>
    <property type="match status" value="1"/>
</dbReference>
<dbReference type="CDD" id="cd07560">
    <property type="entry name" value="Peptidase_S41_CPP"/>
    <property type="match status" value="1"/>
</dbReference>
<evidence type="ECO:0000256" key="2">
    <source>
        <dbReference type="ARBA" id="ARBA00022670"/>
    </source>
</evidence>
<dbReference type="InterPro" id="IPR036034">
    <property type="entry name" value="PDZ_sf"/>
</dbReference>
<dbReference type="InterPro" id="IPR001478">
    <property type="entry name" value="PDZ"/>
</dbReference>
<evidence type="ECO:0000313" key="8">
    <source>
        <dbReference type="EMBL" id="MBP1927013.1"/>
    </source>
</evidence>
<sequence>MKKKICMLIVVLILISSISFSAFAQELDKEKFDSDVDFMKNVIYFVLNQYQYDVDQNEIMNGLYNGFFSVLDEYSIYYTEEKYQSLITDTAGEFVGIGVQIIDSDGKIVVVTPLPNSPALEVGIKAGDTIKYVDDIDITGYTSSEAANKLIKGKEGTPVKIGIVRDGKNLTFDIIRRTIVTSKVESEIMDNEIGYLKVTEFSDNTTDLVKKELSKFDDNNINKIVIDLRNNGGGTLGAAVDMLNLFVTEGPLVYVDYATGKEDIYTSDLKEQKYKIALLINSGSASATEIFAGAVKYKNEGILVGTQSFGKGIVQSLYKLNGAGVKFTTAEYFSVNRTPVHKIGITPDILVENPTIDFAKYPQFSKENKSNLGDVSLDVLSAEMILQTLGYSVNKPDGVYDKTSFEQIQKFQDDNNLYAYGIIDITTQNTLYAALDNYAKNSLPDLQLQTAIEQLNK</sequence>
<evidence type="ECO:0000256" key="3">
    <source>
        <dbReference type="ARBA" id="ARBA00022801"/>
    </source>
</evidence>
<name>A0ABS4GH34_9FIRM</name>
<evidence type="ECO:0000256" key="6">
    <source>
        <dbReference type="SAM" id="SignalP"/>
    </source>
</evidence>
<dbReference type="SUPFAM" id="SSF52096">
    <property type="entry name" value="ClpP/crotonase"/>
    <property type="match status" value="1"/>
</dbReference>